<feature type="binding site" evidence="12">
    <location>
        <begin position="46"/>
        <end position="47"/>
    </location>
    <ligand>
        <name>FMN</name>
        <dbReference type="ChEBI" id="CHEBI:58210"/>
    </ligand>
</feature>
<evidence type="ECO:0000256" key="7">
    <source>
        <dbReference type="ARBA" id="ARBA00022643"/>
    </source>
</evidence>
<feature type="binding site" evidence="12">
    <location>
        <position position="127"/>
    </location>
    <ligand>
        <name>substrate</name>
    </ligand>
</feature>
<dbReference type="CDD" id="cd04740">
    <property type="entry name" value="DHOD_1B_like"/>
    <property type="match status" value="1"/>
</dbReference>
<dbReference type="GO" id="GO:0005737">
    <property type="term" value="C:cytoplasm"/>
    <property type="evidence" value="ECO:0007669"/>
    <property type="project" value="UniProtKB-SubCell"/>
</dbReference>
<dbReference type="NCBIfam" id="TIGR01037">
    <property type="entry name" value="pyrD_sub1_fam"/>
    <property type="match status" value="1"/>
</dbReference>
<keyword evidence="6 12" id="KW-0285">Flavoprotein</keyword>
<dbReference type="Pfam" id="PF01180">
    <property type="entry name" value="DHO_dh"/>
    <property type="match status" value="1"/>
</dbReference>
<feature type="binding site" evidence="12">
    <location>
        <position position="127"/>
    </location>
    <ligand>
        <name>FMN</name>
        <dbReference type="ChEBI" id="CHEBI:58210"/>
    </ligand>
</feature>
<comment type="catalytic activity">
    <reaction evidence="11">
        <text>(S)-dihydroorotate + NAD(+) = orotate + NADH + H(+)</text>
        <dbReference type="Rhea" id="RHEA:13513"/>
        <dbReference type="ChEBI" id="CHEBI:15378"/>
        <dbReference type="ChEBI" id="CHEBI:30839"/>
        <dbReference type="ChEBI" id="CHEBI:30864"/>
        <dbReference type="ChEBI" id="CHEBI:57540"/>
        <dbReference type="ChEBI" id="CHEBI:57945"/>
        <dbReference type="EC" id="1.3.1.14"/>
    </reaction>
</comment>
<feature type="binding site" evidence="12">
    <location>
        <begin position="70"/>
        <end position="74"/>
    </location>
    <ligand>
        <name>substrate</name>
    </ligand>
</feature>
<evidence type="ECO:0000256" key="5">
    <source>
        <dbReference type="ARBA" id="ARBA00022490"/>
    </source>
</evidence>
<comment type="subcellular location">
    <subcellularLocation>
        <location evidence="2 12">Cytoplasm</location>
    </subcellularLocation>
</comment>
<feature type="active site" description="Nucleophile" evidence="12">
    <location>
        <position position="130"/>
    </location>
</feature>
<feature type="binding site" evidence="12">
    <location>
        <position position="46"/>
    </location>
    <ligand>
        <name>substrate</name>
    </ligand>
</feature>
<keyword evidence="7 12" id="KW-0288">FMN</keyword>
<evidence type="ECO:0000256" key="11">
    <source>
        <dbReference type="ARBA" id="ARBA00048996"/>
    </source>
</evidence>
<dbReference type="InterPro" id="IPR033888">
    <property type="entry name" value="DHOD_1B"/>
</dbReference>
<feature type="binding site" evidence="12">
    <location>
        <begin position="192"/>
        <end position="193"/>
    </location>
    <ligand>
        <name>substrate</name>
    </ligand>
</feature>
<feature type="binding site" evidence="12">
    <location>
        <position position="165"/>
    </location>
    <ligand>
        <name>FMN</name>
        <dbReference type="ChEBI" id="CHEBI:58210"/>
    </ligand>
</feature>
<keyword evidence="10" id="KW-0520">NAD</keyword>
<protein>
    <recommendedName>
        <fullName evidence="12">Dihydroorotate dehydrogenase</fullName>
        <shortName evidence="12">DHOD</shortName>
        <shortName evidence="12">DHODase</shortName>
        <shortName evidence="12">DHOdehase</shortName>
        <ecNumber evidence="12">1.3.-.-</ecNumber>
    </recommendedName>
</protein>
<name>A0A1M5X583_9FIRM</name>
<comment type="pathway">
    <text evidence="3">Pyrimidine metabolism; UMP biosynthesis via de novo pathway; orotate from (S)-dihydroorotate (NAD(+) route): step 1/1.</text>
</comment>
<feature type="binding site" evidence="12">
    <location>
        <position position="217"/>
    </location>
    <ligand>
        <name>FMN</name>
        <dbReference type="ChEBI" id="CHEBI:58210"/>
    </ligand>
</feature>
<dbReference type="GO" id="GO:0006207">
    <property type="term" value="P:'de novo' pyrimidine nucleobase biosynthetic process"/>
    <property type="evidence" value="ECO:0007669"/>
    <property type="project" value="InterPro"/>
</dbReference>
<dbReference type="PANTHER" id="PTHR48109:SF1">
    <property type="entry name" value="DIHYDROOROTATE DEHYDROGENASE (FUMARATE)"/>
    <property type="match status" value="1"/>
</dbReference>
<evidence type="ECO:0000256" key="4">
    <source>
        <dbReference type="ARBA" id="ARBA00008008"/>
    </source>
</evidence>
<evidence type="ECO:0000256" key="2">
    <source>
        <dbReference type="ARBA" id="ARBA00004496"/>
    </source>
</evidence>
<dbReference type="FunFam" id="3.20.20.70:FF:000027">
    <property type="entry name" value="Dihydropyrimidine dehydrogenase [NADP(+)]"/>
    <property type="match status" value="1"/>
</dbReference>
<comment type="function">
    <text evidence="1">Catalyzes the conversion of dihydroorotate to orotate with NAD(+) as electron acceptor.</text>
</comment>
<dbReference type="PROSITE" id="PS00911">
    <property type="entry name" value="DHODEHASE_1"/>
    <property type="match status" value="1"/>
</dbReference>
<feature type="binding site" evidence="12">
    <location>
        <begin position="265"/>
        <end position="266"/>
    </location>
    <ligand>
        <name>FMN</name>
        <dbReference type="ChEBI" id="CHEBI:58210"/>
    </ligand>
</feature>
<dbReference type="InterPro" id="IPR049622">
    <property type="entry name" value="Dihydroorotate_DH_I"/>
</dbReference>
<dbReference type="GO" id="GO:0044205">
    <property type="term" value="P:'de novo' UMP biosynthetic process"/>
    <property type="evidence" value="ECO:0007669"/>
    <property type="project" value="UniProtKB-UniRule"/>
</dbReference>
<dbReference type="InterPro" id="IPR001295">
    <property type="entry name" value="Dihydroorotate_DH_CS"/>
</dbReference>
<dbReference type="PROSITE" id="PS00912">
    <property type="entry name" value="DHODEHASE_2"/>
    <property type="match status" value="1"/>
</dbReference>
<comment type="catalytic activity">
    <reaction evidence="12">
        <text>(S)-dihydroorotate + A = orotate + AH2</text>
        <dbReference type="Rhea" id="RHEA:18073"/>
        <dbReference type="ChEBI" id="CHEBI:13193"/>
        <dbReference type="ChEBI" id="CHEBI:17499"/>
        <dbReference type="ChEBI" id="CHEBI:30839"/>
        <dbReference type="ChEBI" id="CHEBI:30864"/>
    </reaction>
</comment>
<dbReference type="EMBL" id="FQXV01000004">
    <property type="protein sequence ID" value="SHH95030.1"/>
    <property type="molecule type" value="Genomic_DNA"/>
</dbReference>
<evidence type="ECO:0000256" key="12">
    <source>
        <dbReference type="HAMAP-Rule" id="MF_00224"/>
    </source>
</evidence>
<dbReference type="InterPro" id="IPR005720">
    <property type="entry name" value="Dihydroorotate_DH_cat"/>
</dbReference>
<dbReference type="SUPFAM" id="SSF51395">
    <property type="entry name" value="FMN-linked oxidoreductases"/>
    <property type="match status" value="1"/>
</dbReference>
<dbReference type="HAMAP" id="MF_00224">
    <property type="entry name" value="DHO_dh_type1"/>
    <property type="match status" value="1"/>
</dbReference>
<evidence type="ECO:0000256" key="1">
    <source>
        <dbReference type="ARBA" id="ARBA00003616"/>
    </source>
</evidence>
<keyword evidence="8 12" id="KW-0665">Pyrimidine biosynthesis</keyword>
<dbReference type="Gene3D" id="3.20.20.70">
    <property type="entry name" value="Aldolase class I"/>
    <property type="match status" value="1"/>
</dbReference>
<dbReference type="EC" id="1.3.-.-" evidence="12"/>
<dbReference type="InterPro" id="IPR013785">
    <property type="entry name" value="Aldolase_TIM"/>
</dbReference>
<keyword evidence="9 12" id="KW-0560">Oxidoreductase</keyword>
<evidence type="ECO:0000256" key="9">
    <source>
        <dbReference type="ARBA" id="ARBA00023002"/>
    </source>
</evidence>
<feature type="binding site" evidence="12">
    <location>
        <position position="100"/>
    </location>
    <ligand>
        <name>FMN</name>
        <dbReference type="ChEBI" id="CHEBI:58210"/>
    </ligand>
</feature>
<reference evidence="14 15" key="1">
    <citation type="submission" date="2016-11" db="EMBL/GenBank/DDBJ databases">
        <authorList>
            <person name="Jaros S."/>
            <person name="Januszkiewicz K."/>
            <person name="Wedrychowicz H."/>
        </authorList>
    </citation>
    <scope>NUCLEOTIDE SEQUENCE [LARGE SCALE GENOMIC DNA]</scope>
    <source>
        <strain evidence="14 15">DSM 10068</strain>
    </source>
</reference>
<evidence type="ECO:0000256" key="8">
    <source>
        <dbReference type="ARBA" id="ARBA00022975"/>
    </source>
</evidence>
<comment type="cofactor">
    <cofactor evidence="12">
        <name>FMN</name>
        <dbReference type="ChEBI" id="CHEBI:58210"/>
    </cofactor>
    <text evidence="12">Binds 1 FMN per subunit.</text>
</comment>
<dbReference type="InterPro" id="IPR012135">
    <property type="entry name" value="Dihydroorotate_DH_1_2"/>
</dbReference>
<feature type="binding site" evidence="12">
    <location>
        <position position="191"/>
    </location>
    <ligand>
        <name>FMN</name>
        <dbReference type="ChEBI" id="CHEBI:58210"/>
    </ligand>
</feature>
<dbReference type="STRING" id="1123282.SAMN02745823_01621"/>
<feature type="domain" description="Dihydroorotate dehydrogenase catalytic" evidence="13">
    <location>
        <begin position="8"/>
        <end position="286"/>
    </location>
</feature>
<dbReference type="Proteomes" id="UP000183995">
    <property type="component" value="Unassembled WGS sequence"/>
</dbReference>
<evidence type="ECO:0000256" key="6">
    <source>
        <dbReference type="ARBA" id="ARBA00022630"/>
    </source>
</evidence>
<evidence type="ECO:0000313" key="14">
    <source>
        <dbReference type="EMBL" id="SHH95030.1"/>
    </source>
</evidence>
<comment type="similarity">
    <text evidence="4 12">Belongs to the dihydroorotate dehydrogenase family. Type 1 subfamily.</text>
</comment>
<evidence type="ECO:0000256" key="3">
    <source>
        <dbReference type="ARBA" id="ARBA00004715"/>
    </source>
</evidence>
<dbReference type="GO" id="GO:0004589">
    <property type="term" value="F:dihydroorotate dehydrogenase (NAD+) activity"/>
    <property type="evidence" value="ECO:0007669"/>
    <property type="project" value="UniProtKB-EC"/>
</dbReference>
<dbReference type="NCBIfam" id="NF005574">
    <property type="entry name" value="PRK07259.1"/>
    <property type="match status" value="1"/>
</dbReference>
<keyword evidence="5 12" id="KW-0963">Cytoplasm</keyword>
<evidence type="ECO:0000313" key="15">
    <source>
        <dbReference type="Proteomes" id="UP000183995"/>
    </source>
</evidence>
<dbReference type="InterPro" id="IPR050074">
    <property type="entry name" value="DHO_dehydrogenase"/>
</dbReference>
<dbReference type="InterPro" id="IPR024920">
    <property type="entry name" value="Dihydroorotate_DH_1"/>
</dbReference>
<organism evidence="14 15">
    <name type="scientific">Sporobacter termitidis DSM 10068</name>
    <dbReference type="NCBI Taxonomy" id="1123282"/>
    <lineage>
        <taxon>Bacteria</taxon>
        <taxon>Bacillati</taxon>
        <taxon>Bacillota</taxon>
        <taxon>Clostridia</taxon>
        <taxon>Eubacteriales</taxon>
        <taxon>Oscillospiraceae</taxon>
        <taxon>Sporobacter</taxon>
    </lineage>
</organism>
<dbReference type="PANTHER" id="PTHR48109">
    <property type="entry name" value="DIHYDROOROTATE DEHYDROGENASE (QUINONE), MITOCHONDRIAL-RELATED"/>
    <property type="match status" value="1"/>
</dbReference>
<accession>A0A1M5X583</accession>
<keyword evidence="15" id="KW-1185">Reference proteome</keyword>
<dbReference type="AlphaFoldDB" id="A0A1M5X583"/>
<evidence type="ECO:0000256" key="10">
    <source>
        <dbReference type="ARBA" id="ARBA00023027"/>
    </source>
</evidence>
<proteinExistence type="inferred from homology"/>
<evidence type="ECO:0000259" key="13">
    <source>
        <dbReference type="Pfam" id="PF01180"/>
    </source>
</evidence>
<feature type="binding site" evidence="12">
    <location>
        <begin position="243"/>
        <end position="244"/>
    </location>
    <ligand>
        <name>FMN</name>
        <dbReference type="ChEBI" id="CHEBI:58210"/>
    </ligand>
</feature>
<dbReference type="UniPathway" id="UPA00070"/>
<dbReference type="PIRSF" id="PIRSF000164">
    <property type="entry name" value="DHO_oxidase"/>
    <property type="match status" value="1"/>
</dbReference>
<sequence length="304" mass="32041">MTADLSLIFAGVKFKTPVVVASGTFGFGREYGEYFDLNDLGGICVKGLTVKERPGNPPPRIAETPMGILNSVGLQNPGVDAFISGELPNLRRFDTNIIANISGNTVEEYCEMAEKLSSAKVDLIEVNISCPNVKAGGLAFGTSCQSAALVTREVKKHAAVPVMVKLSPNVTDIAEIARAVEEAGADALSLINTLLGMRLNIETFRPVLRNNTGGLSGPAVFPVALRMVWQVANAVSIPILGMGGISTGADAVEMLIAGADMVSVGTALFADPYAPLSVTRGIKAFMERKNIKSVTDLTGRILPY</sequence>
<gene>
    <name evidence="12" type="primary">pyrD</name>
    <name evidence="14" type="ORF">SAMN02745823_01621</name>
</gene>
<feature type="binding site" evidence="12">
    <location>
        <position position="22"/>
    </location>
    <ligand>
        <name>FMN</name>
        <dbReference type="ChEBI" id="CHEBI:58210"/>
    </ligand>
</feature>